<keyword evidence="5" id="KW-0808">Transferase</keyword>
<gene>
    <name evidence="11" type="ORF">SAMN02745220_01119</name>
</gene>
<keyword evidence="12" id="KW-1185">Reference proteome</keyword>
<keyword evidence="7" id="KW-0902">Two-component regulatory system</keyword>
<dbReference type="EC" id="2.7.13.3" evidence="3"/>
<evidence type="ECO:0000313" key="12">
    <source>
        <dbReference type="Proteomes" id="UP000184603"/>
    </source>
</evidence>
<dbReference type="GO" id="GO:0000155">
    <property type="term" value="F:phosphorelay sensor kinase activity"/>
    <property type="evidence" value="ECO:0007669"/>
    <property type="project" value="InterPro"/>
</dbReference>
<dbReference type="PANTHER" id="PTHR43711">
    <property type="entry name" value="TWO-COMPONENT HISTIDINE KINASE"/>
    <property type="match status" value="1"/>
</dbReference>
<dbReference type="InterPro" id="IPR003661">
    <property type="entry name" value="HisK_dim/P_dom"/>
</dbReference>
<evidence type="ECO:0000256" key="5">
    <source>
        <dbReference type="ARBA" id="ARBA00022679"/>
    </source>
</evidence>
<dbReference type="RefSeq" id="WP_073612465.1">
    <property type="nucleotide sequence ID" value="NZ_FRFE01000004.1"/>
</dbReference>
<keyword evidence="4" id="KW-0597">Phosphoprotein</keyword>
<evidence type="ECO:0000256" key="6">
    <source>
        <dbReference type="ARBA" id="ARBA00022777"/>
    </source>
</evidence>
<dbReference type="PRINTS" id="PR00344">
    <property type="entry name" value="BCTRLSENSOR"/>
</dbReference>
<dbReference type="Proteomes" id="UP000184603">
    <property type="component" value="Unassembled WGS sequence"/>
</dbReference>
<proteinExistence type="predicted"/>
<name>A0A1M7Y1E7_9BACT</name>
<evidence type="ECO:0000256" key="2">
    <source>
        <dbReference type="ARBA" id="ARBA00004370"/>
    </source>
</evidence>
<comment type="catalytic activity">
    <reaction evidence="1">
        <text>ATP + protein L-histidine = ADP + protein N-phospho-L-histidine.</text>
        <dbReference type="EC" id="2.7.13.3"/>
    </reaction>
</comment>
<feature type="transmembrane region" description="Helical" evidence="8">
    <location>
        <begin position="184"/>
        <end position="202"/>
    </location>
</feature>
<evidence type="ECO:0000259" key="10">
    <source>
        <dbReference type="PROSITE" id="PS50885"/>
    </source>
</evidence>
<dbReference type="EMBL" id="FRFE01000004">
    <property type="protein sequence ID" value="SHO45531.1"/>
    <property type="molecule type" value="Genomic_DNA"/>
</dbReference>
<keyword evidence="8" id="KW-0472">Membrane</keyword>
<keyword evidence="8" id="KW-1133">Transmembrane helix</keyword>
<evidence type="ECO:0000313" key="11">
    <source>
        <dbReference type="EMBL" id="SHO45531.1"/>
    </source>
</evidence>
<keyword evidence="8" id="KW-0812">Transmembrane</keyword>
<dbReference type="SUPFAM" id="SSF55874">
    <property type="entry name" value="ATPase domain of HSP90 chaperone/DNA topoisomerase II/histidine kinase"/>
    <property type="match status" value="1"/>
</dbReference>
<accession>A0A1M7Y1E7</accession>
<dbReference type="SUPFAM" id="SSF47384">
    <property type="entry name" value="Homodimeric domain of signal transducing histidine kinase"/>
    <property type="match status" value="1"/>
</dbReference>
<feature type="domain" description="HAMP" evidence="10">
    <location>
        <begin position="203"/>
        <end position="255"/>
    </location>
</feature>
<dbReference type="InterPro" id="IPR050736">
    <property type="entry name" value="Sensor_HK_Regulatory"/>
</dbReference>
<evidence type="ECO:0000256" key="1">
    <source>
        <dbReference type="ARBA" id="ARBA00000085"/>
    </source>
</evidence>
<dbReference type="STRING" id="1121416.SAMN02745220_01119"/>
<dbReference type="Gene3D" id="3.30.565.10">
    <property type="entry name" value="Histidine kinase-like ATPase, C-terminal domain"/>
    <property type="match status" value="1"/>
</dbReference>
<dbReference type="InterPro" id="IPR036890">
    <property type="entry name" value="HATPase_C_sf"/>
</dbReference>
<dbReference type="PANTHER" id="PTHR43711:SF1">
    <property type="entry name" value="HISTIDINE KINASE 1"/>
    <property type="match status" value="1"/>
</dbReference>
<dbReference type="InterPro" id="IPR004358">
    <property type="entry name" value="Sig_transdc_His_kin-like_C"/>
</dbReference>
<dbReference type="Gene3D" id="6.10.340.10">
    <property type="match status" value="1"/>
</dbReference>
<dbReference type="SMART" id="SM00387">
    <property type="entry name" value="HATPase_c"/>
    <property type="match status" value="1"/>
</dbReference>
<comment type="subcellular location">
    <subcellularLocation>
        <location evidence="2">Membrane</location>
    </subcellularLocation>
</comment>
<dbReference type="Pfam" id="PF00672">
    <property type="entry name" value="HAMP"/>
    <property type="match status" value="1"/>
</dbReference>
<dbReference type="GO" id="GO:0016020">
    <property type="term" value="C:membrane"/>
    <property type="evidence" value="ECO:0007669"/>
    <property type="project" value="UniProtKB-SubCell"/>
</dbReference>
<feature type="domain" description="Histidine kinase" evidence="9">
    <location>
        <begin position="263"/>
        <end position="483"/>
    </location>
</feature>
<dbReference type="InterPro" id="IPR005467">
    <property type="entry name" value="His_kinase_dom"/>
</dbReference>
<dbReference type="FunFam" id="3.30.565.10:FF:000006">
    <property type="entry name" value="Sensor histidine kinase WalK"/>
    <property type="match status" value="1"/>
</dbReference>
<protein>
    <recommendedName>
        <fullName evidence="3">histidine kinase</fullName>
        <ecNumber evidence="3">2.7.13.3</ecNumber>
    </recommendedName>
</protein>
<keyword evidence="6" id="KW-0418">Kinase</keyword>
<dbReference type="Pfam" id="PF00512">
    <property type="entry name" value="HisKA"/>
    <property type="match status" value="1"/>
</dbReference>
<dbReference type="Gene3D" id="1.10.287.130">
    <property type="match status" value="1"/>
</dbReference>
<sequence length="483" mass="53974">MKIPFSSFTITSRLLLLLLVFVLTFYGTLVNVFVHIQQMMNISEQIVNINNKISTQSKLLIEQLLEMDDLARKHGLVQSVLYRDQFASSQLAFTTGLQSISHLSARGYTAPAVFSLFLEEYTAYSLKAQKAKEKNPDIIIWVDKNTVNSWLAKLDQFRDNNQADIEKNLLRIHNLTQKATRNGLLGLVLSICISLIGIWYIAGSIITPLKQLTRGLRNLPHGGQANIIHVSASHEFQDLATAYNEMHSELQEQESLRADFIAALSHEIRTPLSSIQESVNMLTEELLGEINEKQRKFLTISSQELARITGLLNQLMDVSMLASPTYEQKIARQIDPRRMVLNCIAALGAFSAQNNVNIVEKCQPNCGVIQGRPEEFQQVLINILGNAIKFSPAGSEITIQVVKNEKKEQVVFKISDQGPGIPESERSLIFKKYYRSTSVRKHMNGVGLGLYISSRIIHTMGGSIEVENNPEAGCTFSISVPSA</sequence>
<dbReference type="SMART" id="SM00304">
    <property type="entry name" value="HAMP"/>
    <property type="match status" value="1"/>
</dbReference>
<reference evidence="11 12" key="1">
    <citation type="submission" date="2016-12" db="EMBL/GenBank/DDBJ databases">
        <authorList>
            <person name="Song W.-J."/>
            <person name="Kurnit D.M."/>
        </authorList>
    </citation>
    <scope>NUCLEOTIDE SEQUENCE [LARGE SCALE GENOMIC DNA]</scope>
    <source>
        <strain evidence="11 12">DSM 18488</strain>
    </source>
</reference>
<organism evidence="11 12">
    <name type="scientific">Desulfopila aestuarii DSM 18488</name>
    <dbReference type="NCBI Taxonomy" id="1121416"/>
    <lineage>
        <taxon>Bacteria</taxon>
        <taxon>Pseudomonadati</taxon>
        <taxon>Thermodesulfobacteriota</taxon>
        <taxon>Desulfobulbia</taxon>
        <taxon>Desulfobulbales</taxon>
        <taxon>Desulfocapsaceae</taxon>
        <taxon>Desulfopila</taxon>
    </lineage>
</organism>
<dbReference type="CDD" id="cd00082">
    <property type="entry name" value="HisKA"/>
    <property type="match status" value="1"/>
</dbReference>
<feature type="transmembrane region" description="Helical" evidence="8">
    <location>
        <begin position="14"/>
        <end position="34"/>
    </location>
</feature>
<dbReference type="SMART" id="SM00388">
    <property type="entry name" value="HisKA"/>
    <property type="match status" value="1"/>
</dbReference>
<dbReference type="InterPro" id="IPR003594">
    <property type="entry name" value="HATPase_dom"/>
</dbReference>
<dbReference type="OrthoDB" id="9770955at2"/>
<evidence type="ECO:0000256" key="3">
    <source>
        <dbReference type="ARBA" id="ARBA00012438"/>
    </source>
</evidence>
<evidence type="ECO:0000256" key="7">
    <source>
        <dbReference type="ARBA" id="ARBA00023012"/>
    </source>
</evidence>
<evidence type="ECO:0000256" key="8">
    <source>
        <dbReference type="SAM" id="Phobius"/>
    </source>
</evidence>
<dbReference type="AlphaFoldDB" id="A0A1M7Y1E7"/>
<evidence type="ECO:0000256" key="4">
    <source>
        <dbReference type="ARBA" id="ARBA00022553"/>
    </source>
</evidence>
<evidence type="ECO:0000259" key="9">
    <source>
        <dbReference type="PROSITE" id="PS50109"/>
    </source>
</evidence>
<dbReference type="InterPro" id="IPR036097">
    <property type="entry name" value="HisK_dim/P_sf"/>
</dbReference>
<dbReference type="Pfam" id="PF02518">
    <property type="entry name" value="HATPase_c"/>
    <property type="match status" value="1"/>
</dbReference>
<dbReference type="PROSITE" id="PS50109">
    <property type="entry name" value="HIS_KIN"/>
    <property type="match status" value="1"/>
</dbReference>
<dbReference type="PROSITE" id="PS50885">
    <property type="entry name" value="HAMP"/>
    <property type="match status" value="1"/>
</dbReference>
<dbReference type="InterPro" id="IPR003660">
    <property type="entry name" value="HAMP_dom"/>
</dbReference>